<gene>
    <name evidence="5" type="ORF">P5673_010899</name>
</gene>
<keyword evidence="2" id="KW-0963">Cytoplasm</keyword>
<dbReference type="GO" id="GO:0046785">
    <property type="term" value="P:microtubule polymerization"/>
    <property type="evidence" value="ECO:0007669"/>
    <property type="project" value="InterPro"/>
</dbReference>
<dbReference type="InterPro" id="IPR048491">
    <property type="entry name" value="XMAP215_CLASP_TOG"/>
</dbReference>
<keyword evidence="3" id="KW-0206">Cytoskeleton</keyword>
<dbReference type="AlphaFoldDB" id="A0AAD9QQQ8"/>
<dbReference type="InterPro" id="IPR045110">
    <property type="entry name" value="XMAP215"/>
</dbReference>
<feature type="domain" description="TOG" evidence="4">
    <location>
        <begin position="1"/>
        <end position="154"/>
    </location>
</feature>
<protein>
    <submittedName>
        <fullName evidence="5">Cytoskeleton-associated protein 5</fullName>
    </submittedName>
</protein>
<evidence type="ECO:0000256" key="2">
    <source>
        <dbReference type="ARBA" id="ARBA00022490"/>
    </source>
</evidence>
<evidence type="ECO:0000256" key="3">
    <source>
        <dbReference type="ARBA" id="ARBA00023212"/>
    </source>
</evidence>
<name>A0AAD9QQQ8_ACRCE</name>
<evidence type="ECO:0000259" key="4">
    <source>
        <dbReference type="SMART" id="SM01349"/>
    </source>
</evidence>
<reference evidence="5" key="2">
    <citation type="journal article" date="2023" name="Science">
        <title>Genomic signatures of disease resistance in endangered staghorn corals.</title>
        <authorList>
            <person name="Vollmer S.V."/>
            <person name="Selwyn J.D."/>
            <person name="Despard B.A."/>
            <person name="Roesel C.L."/>
        </authorList>
    </citation>
    <scope>NUCLEOTIDE SEQUENCE</scope>
    <source>
        <strain evidence="5">K2</strain>
    </source>
</reference>
<keyword evidence="6" id="KW-1185">Reference proteome</keyword>
<dbReference type="SMART" id="SM01349">
    <property type="entry name" value="TOG"/>
    <property type="match status" value="1"/>
</dbReference>
<dbReference type="GO" id="GO:0005856">
    <property type="term" value="C:cytoskeleton"/>
    <property type="evidence" value="ECO:0007669"/>
    <property type="project" value="UniProtKB-SubCell"/>
</dbReference>
<evidence type="ECO:0000313" key="5">
    <source>
        <dbReference type="EMBL" id="KAK2565723.1"/>
    </source>
</evidence>
<dbReference type="InterPro" id="IPR011989">
    <property type="entry name" value="ARM-like"/>
</dbReference>
<dbReference type="Proteomes" id="UP001249851">
    <property type="component" value="Unassembled WGS sequence"/>
</dbReference>
<evidence type="ECO:0000313" key="6">
    <source>
        <dbReference type="Proteomes" id="UP001249851"/>
    </source>
</evidence>
<dbReference type="GO" id="GO:0030951">
    <property type="term" value="P:establishment or maintenance of microtubule cytoskeleton polarity"/>
    <property type="evidence" value="ECO:0007669"/>
    <property type="project" value="InterPro"/>
</dbReference>
<evidence type="ECO:0000256" key="1">
    <source>
        <dbReference type="ARBA" id="ARBA00004245"/>
    </source>
</evidence>
<dbReference type="GO" id="GO:0007051">
    <property type="term" value="P:spindle organization"/>
    <property type="evidence" value="ECO:0007669"/>
    <property type="project" value="InterPro"/>
</dbReference>
<dbReference type="PANTHER" id="PTHR12609">
    <property type="entry name" value="MICROTUBULE ASSOCIATED PROTEIN XMAP215"/>
    <property type="match status" value="1"/>
</dbReference>
<dbReference type="InterPro" id="IPR034085">
    <property type="entry name" value="TOG"/>
</dbReference>
<accession>A0AAD9QQQ8</accession>
<dbReference type="InterPro" id="IPR016024">
    <property type="entry name" value="ARM-type_fold"/>
</dbReference>
<sequence length="154" mass="17141">MADDAELSKLPLEDRLVHKVWKARLSAYEELVKLYKKIDDENSNEFNKYLGMLKKFVVDSNAVAQDKGLEAVLAFLEAASPSISGRVAGDVVAGVIIKCLNARPKTKEKGINIILMYIEVEKQDIVQEEVLKGLENKQPKIVAACTSVLRQAIR</sequence>
<proteinExistence type="predicted"/>
<comment type="caution">
    <text evidence="5">The sequence shown here is derived from an EMBL/GenBank/DDBJ whole genome shotgun (WGS) entry which is preliminary data.</text>
</comment>
<dbReference type="GO" id="GO:0061863">
    <property type="term" value="F:microtubule plus end polymerase"/>
    <property type="evidence" value="ECO:0007669"/>
    <property type="project" value="InterPro"/>
</dbReference>
<dbReference type="GO" id="GO:0051010">
    <property type="term" value="F:microtubule plus-end binding"/>
    <property type="evidence" value="ECO:0007669"/>
    <property type="project" value="InterPro"/>
</dbReference>
<reference evidence="5" key="1">
    <citation type="journal article" date="2023" name="G3 (Bethesda)">
        <title>Whole genome assembly and annotation of the endangered Caribbean coral Acropora cervicornis.</title>
        <authorList>
            <person name="Selwyn J.D."/>
            <person name="Vollmer S.V."/>
        </authorList>
    </citation>
    <scope>NUCLEOTIDE SEQUENCE</scope>
    <source>
        <strain evidence="5">K2</strain>
    </source>
</reference>
<dbReference type="SUPFAM" id="SSF48371">
    <property type="entry name" value="ARM repeat"/>
    <property type="match status" value="1"/>
</dbReference>
<dbReference type="Pfam" id="PF21041">
    <property type="entry name" value="XMAP215_CLASP_TOG"/>
    <property type="match status" value="1"/>
</dbReference>
<dbReference type="EMBL" id="JARQWQ010000019">
    <property type="protein sequence ID" value="KAK2565723.1"/>
    <property type="molecule type" value="Genomic_DNA"/>
</dbReference>
<comment type="subcellular location">
    <subcellularLocation>
        <location evidence="1">Cytoplasm</location>
        <location evidence="1">Cytoskeleton</location>
    </subcellularLocation>
</comment>
<organism evidence="5 6">
    <name type="scientific">Acropora cervicornis</name>
    <name type="common">Staghorn coral</name>
    <dbReference type="NCBI Taxonomy" id="6130"/>
    <lineage>
        <taxon>Eukaryota</taxon>
        <taxon>Metazoa</taxon>
        <taxon>Cnidaria</taxon>
        <taxon>Anthozoa</taxon>
        <taxon>Hexacorallia</taxon>
        <taxon>Scleractinia</taxon>
        <taxon>Astrocoeniina</taxon>
        <taxon>Acroporidae</taxon>
        <taxon>Acropora</taxon>
    </lineage>
</organism>
<dbReference type="Gene3D" id="1.25.10.10">
    <property type="entry name" value="Leucine-rich Repeat Variant"/>
    <property type="match status" value="1"/>
</dbReference>